<accession>A0A4P6MZS4</accession>
<keyword evidence="3" id="KW-1185">Reference proteome</keyword>
<keyword evidence="1" id="KW-0812">Transmembrane</keyword>
<sequence>MNTLITALPELAVHAGDGRWAEGAGPPFVIFPLVWLLLVGGIITVAVLGRRRREATAGRRSGERLLAERYADGSIDEEEYRARRTVLREK</sequence>
<feature type="transmembrane region" description="Helical" evidence="1">
    <location>
        <begin position="28"/>
        <end position="49"/>
    </location>
</feature>
<proteinExistence type="predicted"/>
<evidence type="ECO:0000313" key="2">
    <source>
        <dbReference type="EMBL" id="QBF47695.1"/>
    </source>
</evidence>
<dbReference type="EMBL" id="CP036164">
    <property type="protein sequence ID" value="QBF47695.1"/>
    <property type="molecule type" value="Genomic_DNA"/>
</dbReference>
<keyword evidence="1" id="KW-0472">Membrane</keyword>
<gene>
    <name evidence="2" type="ORF">EXU32_16450</name>
</gene>
<evidence type="ECO:0000313" key="3">
    <source>
        <dbReference type="Proteomes" id="UP000290408"/>
    </source>
</evidence>
<organism evidence="2 3">
    <name type="scientific">Janibacter limosus</name>
    <dbReference type="NCBI Taxonomy" id="53458"/>
    <lineage>
        <taxon>Bacteria</taxon>
        <taxon>Bacillati</taxon>
        <taxon>Actinomycetota</taxon>
        <taxon>Actinomycetes</taxon>
        <taxon>Micrococcales</taxon>
        <taxon>Intrasporangiaceae</taxon>
        <taxon>Janibacter</taxon>
    </lineage>
</organism>
<reference evidence="2 3" key="1">
    <citation type="submission" date="2019-02" db="EMBL/GenBank/DDBJ databases">
        <title>Genomic data mining of an Antarctic deep-sea actinobacterium, Janibacterlimosus P3-3-X1.</title>
        <authorList>
            <person name="Liao L."/>
            <person name="Chen B."/>
        </authorList>
    </citation>
    <scope>NUCLEOTIDE SEQUENCE [LARGE SCALE GENOMIC DNA]</scope>
    <source>
        <strain evidence="2 3">P3-3-X1</strain>
    </source>
</reference>
<keyword evidence="1" id="KW-1133">Transmembrane helix</keyword>
<dbReference type="Proteomes" id="UP000290408">
    <property type="component" value="Chromosome"/>
</dbReference>
<name>A0A4P6MZS4_9MICO</name>
<dbReference type="AlphaFoldDB" id="A0A4P6MZS4"/>
<evidence type="ECO:0000256" key="1">
    <source>
        <dbReference type="SAM" id="Phobius"/>
    </source>
</evidence>
<dbReference type="KEGG" id="jli:EXU32_16450"/>
<dbReference type="RefSeq" id="WP_130630872.1">
    <property type="nucleotide sequence ID" value="NZ_CP036164.1"/>
</dbReference>
<dbReference type="OrthoDB" id="3748887at2"/>
<protein>
    <submittedName>
        <fullName evidence="2">SHOCT domain-containing protein</fullName>
    </submittedName>
</protein>